<dbReference type="CDD" id="cd01421">
    <property type="entry name" value="IMPCH"/>
    <property type="match status" value="1"/>
</dbReference>
<dbReference type="SUPFAM" id="SSF53927">
    <property type="entry name" value="Cytidine deaminase-like"/>
    <property type="match status" value="1"/>
</dbReference>
<dbReference type="PROSITE" id="PS51855">
    <property type="entry name" value="MGS"/>
    <property type="match status" value="1"/>
</dbReference>
<comment type="similarity">
    <text evidence="3">Belongs to the PurH family.</text>
</comment>
<comment type="catalytic activity">
    <reaction evidence="8">
        <text>(6R)-10-formyltetrahydrofolate + 5-amino-1-(5-phospho-beta-D-ribosyl)imidazole-4-carboxamide = 5-formamido-1-(5-phospho-D-ribosyl)imidazole-4-carboxamide + (6S)-5,6,7,8-tetrahydrofolate</text>
        <dbReference type="Rhea" id="RHEA:22192"/>
        <dbReference type="ChEBI" id="CHEBI:57453"/>
        <dbReference type="ChEBI" id="CHEBI:58467"/>
        <dbReference type="ChEBI" id="CHEBI:58475"/>
        <dbReference type="ChEBI" id="CHEBI:195366"/>
        <dbReference type="EC" id="2.1.2.3"/>
    </reaction>
</comment>
<dbReference type="OrthoDB" id="6017153at2759"/>
<dbReference type="InterPro" id="IPR024051">
    <property type="entry name" value="AICAR_Tfase_dup_dom_sf"/>
</dbReference>
<dbReference type="InterPro" id="IPR002695">
    <property type="entry name" value="PurH-like"/>
</dbReference>
<dbReference type="SMART" id="SM00798">
    <property type="entry name" value="AICARFT_IMPCHas"/>
    <property type="match status" value="1"/>
</dbReference>
<dbReference type="GO" id="GO:0003937">
    <property type="term" value="F:IMP cyclohydrolase activity"/>
    <property type="evidence" value="ECO:0007669"/>
    <property type="project" value="UniProtKB-EC"/>
</dbReference>
<dbReference type="Gene3D" id="3.40.50.1380">
    <property type="entry name" value="Methylglyoxal synthase-like domain"/>
    <property type="match status" value="1"/>
</dbReference>
<gene>
    <name evidence="12" type="ORF">FVE85_7987</name>
</gene>
<evidence type="ECO:0000256" key="6">
    <source>
        <dbReference type="ARBA" id="ARBA00022801"/>
    </source>
</evidence>
<dbReference type="InterPro" id="IPR011607">
    <property type="entry name" value="MGS-like_dom"/>
</dbReference>
<dbReference type="GO" id="GO:0006189">
    <property type="term" value="P:'de novo' IMP biosynthetic process"/>
    <property type="evidence" value="ECO:0007669"/>
    <property type="project" value="UniProtKB-UniPathway"/>
</dbReference>
<dbReference type="InterPro" id="IPR036914">
    <property type="entry name" value="MGS-like_dom_sf"/>
</dbReference>
<dbReference type="HAMAP" id="MF_00139">
    <property type="entry name" value="PurH"/>
    <property type="match status" value="1"/>
</dbReference>
<dbReference type="NCBIfam" id="NF002049">
    <property type="entry name" value="PRK00881.1"/>
    <property type="match status" value="1"/>
</dbReference>
<keyword evidence="4" id="KW-0808">Transferase</keyword>
<evidence type="ECO:0000256" key="10">
    <source>
        <dbReference type="SAM" id="MobiDB-lite"/>
    </source>
</evidence>
<reference evidence="13" key="1">
    <citation type="journal article" date="2019" name="Nat. Commun.">
        <title>Expansion of phycobilisome linker gene families in mesophilic red algae.</title>
        <authorList>
            <person name="Lee J."/>
            <person name="Kim D."/>
            <person name="Bhattacharya D."/>
            <person name="Yoon H.S."/>
        </authorList>
    </citation>
    <scope>NUCLEOTIDE SEQUENCE [LARGE SCALE GENOMIC DNA]</scope>
    <source>
        <strain evidence="13">CCMP 1328</strain>
    </source>
</reference>
<keyword evidence="6" id="KW-0378">Hydrolase</keyword>
<dbReference type="FunFam" id="3.40.140.20:FF:000002">
    <property type="entry name" value="Bifunctional purine biosynthesis protein PurH"/>
    <property type="match status" value="1"/>
</dbReference>
<evidence type="ECO:0000256" key="9">
    <source>
        <dbReference type="ARBA" id="ARBA00050687"/>
    </source>
</evidence>
<feature type="region of interest" description="Disordered" evidence="10">
    <location>
        <begin position="54"/>
        <end position="87"/>
    </location>
</feature>
<dbReference type="GO" id="GO:0005829">
    <property type="term" value="C:cytosol"/>
    <property type="evidence" value="ECO:0007669"/>
    <property type="project" value="TreeGrafter"/>
</dbReference>
<dbReference type="PANTHER" id="PTHR11692:SF0">
    <property type="entry name" value="BIFUNCTIONAL PURINE BIOSYNTHESIS PROTEIN ATIC"/>
    <property type="match status" value="1"/>
</dbReference>
<organism evidence="12 13">
    <name type="scientific">Porphyridium purpureum</name>
    <name type="common">Red alga</name>
    <name type="synonym">Porphyridium cruentum</name>
    <dbReference type="NCBI Taxonomy" id="35688"/>
    <lineage>
        <taxon>Eukaryota</taxon>
        <taxon>Rhodophyta</taxon>
        <taxon>Bangiophyceae</taxon>
        <taxon>Porphyridiales</taxon>
        <taxon>Porphyridiaceae</taxon>
        <taxon>Porphyridium</taxon>
    </lineage>
</organism>
<evidence type="ECO:0000313" key="13">
    <source>
        <dbReference type="Proteomes" id="UP000324585"/>
    </source>
</evidence>
<evidence type="ECO:0000256" key="5">
    <source>
        <dbReference type="ARBA" id="ARBA00022755"/>
    </source>
</evidence>
<dbReference type="UniPathway" id="UPA00074">
    <property type="reaction ID" value="UER00133"/>
</dbReference>
<dbReference type="PANTHER" id="PTHR11692">
    <property type="entry name" value="BIFUNCTIONAL PURINE BIOSYNTHESIS PROTEIN PURH"/>
    <property type="match status" value="1"/>
</dbReference>
<name>A0A5J4YNG5_PORPP</name>
<dbReference type="GO" id="GO:0004643">
    <property type="term" value="F:phosphoribosylaminoimidazolecarboxamide formyltransferase activity"/>
    <property type="evidence" value="ECO:0007669"/>
    <property type="project" value="UniProtKB-EC"/>
</dbReference>
<dbReference type="Gene3D" id="3.40.140.20">
    <property type="match status" value="2"/>
</dbReference>
<keyword evidence="5" id="KW-0658">Purine biosynthesis</keyword>
<evidence type="ECO:0000256" key="3">
    <source>
        <dbReference type="ARBA" id="ARBA00007667"/>
    </source>
</evidence>
<accession>A0A5J4YNG5</accession>
<feature type="compositionally biased region" description="Low complexity" evidence="10">
    <location>
        <begin position="65"/>
        <end position="77"/>
    </location>
</feature>
<dbReference type="FunFam" id="3.40.140.20:FF:000001">
    <property type="entry name" value="Bifunctional purine biosynthesis protein PurH"/>
    <property type="match status" value="1"/>
</dbReference>
<keyword evidence="7" id="KW-0511">Multifunctional enzyme</keyword>
<dbReference type="InterPro" id="IPR016193">
    <property type="entry name" value="Cytidine_deaminase-like"/>
</dbReference>
<comment type="pathway">
    <text evidence="2">Purine metabolism; IMP biosynthesis via de novo pathway; 5-formamido-1-(5-phospho-D-ribosyl)imidazole-4-carboxamide from 5-amino-1-(5-phospho-D-ribosyl)imidazole-4-carboxamide (10-formyl THF route): step 1/1.</text>
</comment>
<dbReference type="NCBIfam" id="TIGR00355">
    <property type="entry name" value="purH"/>
    <property type="match status" value="1"/>
</dbReference>
<dbReference type="SMART" id="SM00851">
    <property type="entry name" value="MGS"/>
    <property type="match status" value="1"/>
</dbReference>
<dbReference type="Proteomes" id="UP000324585">
    <property type="component" value="Unassembled WGS sequence"/>
</dbReference>
<feature type="domain" description="MGS-like" evidence="11">
    <location>
        <begin position="90"/>
        <end position="237"/>
    </location>
</feature>
<dbReference type="Pfam" id="PF01808">
    <property type="entry name" value="AICARFT_IMPCHas"/>
    <property type="match status" value="1"/>
</dbReference>
<dbReference type="AlphaFoldDB" id="A0A5J4YNG5"/>
<protein>
    <submittedName>
        <fullName evidence="12">Bifunctional purine biosynthesis protein PurH</fullName>
    </submittedName>
</protein>
<evidence type="ECO:0000256" key="7">
    <source>
        <dbReference type="ARBA" id="ARBA00023268"/>
    </source>
</evidence>
<evidence type="ECO:0000313" key="12">
    <source>
        <dbReference type="EMBL" id="KAA8492480.1"/>
    </source>
</evidence>
<comment type="caution">
    <text evidence="12">The sequence shown here is derived from an EMBL/GenBank/DDBJ whole genome shotgun (WGS) entry which is preliminary data.</text>
</comment>
<dbReference type="EMBL" id="VRMN01000009">
    <property type="protein sequence ID" value="KAA8492480.1"/>
    <property type="molecule type" value="Genomic_DNA"/>
</dbReference>
<evidence type="ECO:0000259" key="11">
    <source>
        <dbReference type="PROSITE" id="PS51855"/>
    </source>
</evidence>
<dbReference type="PIRSF" id="PIRSF000414">
    <property type="entry name" value="AICARFT_IMPCHas"/>
    <property type="match status" value="1"/>
</dbReference>
<keyword evidence="13" id="KW-1185">Reference proteome</keyword>
<sequence>MEAFVSGTGASARLLGRTRHCCLCGLHAGFVAGSRQRPLIDHIRGIVVQSGIDGPSMSRMRAKPTSAAAGSGSQSTQDVETDEAPSAAGEKMVKIRRALVSVSDKTSLVELCRMLSEMGVEIMSTGGSAKAIAEAGIPVVEVADYTGFPEMMDGRLKTLNPKIHGGLLARRDNEEHMSQLKEFDMKEIDLVVVNLYPFEATVARGADFGTCVENVDIGGPTMLRAAAKNHEFVTVITDVDQYSELLAELTENDCQTSLALRRKLAAMVYAKTAAYDAAISSWFAGQLSSGFPGRLTLSASLKQSLRYGENPHQRAAFYLDDQQAGRAGVASAEIVQGKELSYNNISDTDAAFELVSEFEEPVVAIIKHANPCGVAVGVNPQDAYLRALACDPISAFGGIVAFNRTVNKEAAEAVTEIFTEVVIAPDATAEALAQFATKKNLRVLLTGSMPDPREKSMTLKSVSGGFLLQDRDSGVVMEEDLQVVTKRAPTEHEMKNLLFAWKVCKHVKSNAIVYAKGLSSIGAGAGQMSRVDSAKIAARKAEEASQNAQEDVVRTMGSVCASDAFFPFADGLEAVIKAGATAVIQPGGSKRDADVIAAADENNVAMVFTGMRHFRH</sequence>
<proteinExistence type="inferred from homology"/>
<dbReference type="Pfam" id="PF02142">
    <property type="entry name" value="MGS"/>
    <property type="match status" value="1"/>
</dbReference>
<dbReference type="SUPFAM" id="SSF52335">
    <property type="entry name" value="Methylglyoxal synthase-like"/>
    <property type="match status" value="1"/>
</dbReference>
<evidence type="ECO:0000256" key="1">
    <source>
        <dbReference type="ARBA" id="ARBA00004844"/>
    </source>
</evidence>
<evidence type="ECO:0000256" key="8">
    <source>
        <dbReference type="ARBA" id="ARBA00050488"/>
    </source>
</evidence>
<dbReference type="OMA" id="IKHNNPC"/>
<dbReference type="FunFam" id="3.40.50.1380:FF:000001">
    <property type="entry name" value="Bifunctional purine biosynthesis protein PurH"/>
    <property type="match status" value="1"/>
</dbReference>
<comment type="pathway">
    <text evidence="1">Purine metabolism; IMP biosynthesis via de novo pathway; IMP from 5-formamido-1-(5-phospho-D-ribosyl)imidazole-4-carboxamide: step 1/1.</text>
</comment>
<evidence type="ECO:0000256" key="4">
    <source>
        <dbReference type="ARBA" id="ARBA00022679"/>
    </source>
</evidence>
<evidence type="ECO:0000256" key="2">
    <source>
        <dbReference type="ARBA" id="ARBA00004954"/>
    </source>
</evidence>
<comment type="catalytic activity">
    <reaction evidence="9">
        <text>IMP + H2O = 5-formamido-1-(5-phospho-D-ribosyl)imidazole-4-carboxamide</text>
        <dbReference type="Rhea" id="RHEA:18445"/>
        <dbReference type="ChEBI" id="CHEBI:15377"/>
        <dbReference type="ChEBI" id="CHEBI:58053"/>
        <dbReference type="ChEBI" id="CHEBI:58467"/>
        <dbReference type="EC" id="3.5.4.10"/>
    </reaction>
</comment>